<keyword evidence="1" id="KW-0812">Transmembrane</keyword>
<evidence type="ECO:0000313" key="4">
    <source>
        <dbReference type="Proteomes" id="UP001652395"/>
    </source>
</evidence>
<sequence length="111" mass="12656">MDEAVKAELARLRDEDNRQNHRIDDLEQSVKAIQDLTISVHALAQDMRQMLSELKDQGTRLERFDGRLEALEQQPARRWQRMSDKVLDTAVGLLAGAVITGLAMLAVQYIR</sequence>
<evidence type="ECO:0000313" key="2">
    <source>
        <dbReference type="EMBL" id="MCU6799534.1"/>
    </source>
</evidence>
<evidence type="ECO:0008006" key="5">
    <source>
        <dbReference type="Google" id="ProtNLM"/>
    </source>
</evidence>
<organism evidence="3 4">
    <name type="scientific">Alitiscatomonas aceti</name>
    <dbReference type="NCBI Taxonomy" id="2981724"/>
    <lineage>
        <taxon>Bacteria</taxon>
        <taxon>Bacillati</taxon>
        <taxon>Bacillota</taxon>
        <taxon>Clostridia</taxon>
        <taxon>Lachnospirales</taxon>
        <taxon>Lachnospiraceae</taxon>
        <taxon>Alitiscatomonas</taxon>
    </lineage>
</organism>
<comment type="caution">
    <text evidence="3">The sequence shown here is derived from an EMBL/GenBank/DDBJ whole genome shotgun (WGS) entry which is preliminary data.</text>
</comment>
<name>A0ABT2V1J1_9FIRM</name>
<protein>
    <recommendedName>
        <fullName evidence="5">DUF1515 domain-containing protein</fullName>
    </recommendedName>
</protein>
<dbReference type="EMBL" id="JAOQJF010000029">
    <property type="protein sequence ID" value="MCU6800746.1"/>
    <property type="molecule type" value="Genomic_DNA"/>
</dbReference>
<keyword evidence="4" id="KW-1185">Reference proteome</keyword>
<feature type="transmembrane region" description="Helical" evidence="1">
    <location>
        <begin position="86"/>
        <end position="110"/>
    </location>
</feature>
<dbReference type="EMBL" id="JAOQJF010000009">
    <property type="protein sequence ID" value="MCU6799534.1"/>
    <property type="molecule type" value="Genomic_DNA"/>
</dbReference>
<keyword evidence="1" id="KW-1133">Transmembrane helix</keyword>
<reference evidence="3 4" key="1">
    <citation type="journal article" date="2021" name="ISME Commun">
        <title>Automated analysis of genomic sequences facilitates high-throughput and comprehensive description of bacteria.</title>
        <authorList>
            <person name="Hitch T.C.A."/>
        </authorList>
    </citation>
    <scope>NUCLEOTIDE SEQUENCE [LARGE SCALE GENOMIC DNA]</scope>
    <source>
        <strain evidence="3">F_CCE</strain>
        <strain evidence="4">f_CCE</strain>
    </source>
</reference>
<accession>A0ABT2V1J1</accession>
<dbReference type="RefSeq" id="WP_158356934.1">
    <property type="nucleotide sequence ID" value="NZ_JAOQJF010000009.1"/>
</dbReference>
<evidence type="ECO:0000313" key="3">
    <source>
        <dbReference type="EMBL" id="MCU6800746.1"/>
    </source>
</evidence>
<evidence type="ECO:0000256" key="1">
    <source>
        <dbReference type="SAM" id="Phobius"/>
    </source>
</evidence>
<reference evidence="3" key="2">
    <citation type="submission" date="2022-09" db="EMBL/GenBank/DDBJ databases">
        <authorList>
            <person name="Hitch T.C.A."/>
        </authorList>
    </citation>
    <scope>NUCLEOTIDE SEQUENCE</scope>
    <source>
        <strain evidence="3">F_CCE</strain>
    </source>
</reference>
<dbReference type="Proteomes" id="UP001652395">
    <property type="component" value="Unassembled WGS sequence"/>
</dbReference>
<gene>
    <name evidence="2" type="ORF">OCV69_06245</name>
    <name evidence="3" type="ORF">OCV69_12530</name>
</gene>
<proteinExistence type="predicted"/>
<dbReference type="Gene3D" id="1.20.1170.10">
    <property type="match status" value="1"/>
</dbReference>
<keyword evidence="1" id="KW-0472">Membrane</keyword>